<accession>A0A2A8CVH5</accession>
<proteinExistence type="inferred from homology"/>
<dbReference type="Proteomes" id="UP000220102">
    <property type="component" value="Unassembled WGS sequence"/>
</dbReference>
<dbReference type="InterPro" id="IPR003140">
    <property type="entry name" value="PLipase/COase/thioEstase"/>
</dbReference>
<protein>
    <submittedName>
        <fullName evidence="4">Phospholipase</fullName>
    </submittedName>
</protein>
<evidence type="ECO:0000313" key="4">
    <source>
        <dbReference type="EMBL" id="PEN12692.1"/>
    </source>
</evidence>
<dbReference type="EMBL" id="PDEQ01000007">
    <property type="protein sequence ID" value="PEN12692.1"/>
    <property type="molecule type" value="Genomic_DNA"/>
</dbReference>
<evidence type="ECO:0000313" key="5">
    <source>
        <dbReference type="Proteomes" id="UP000220102"/>
    </source>
</evidence>
<organism evidence="4 5">
    <name type="scientific">Longibacter salinarum</name>
    <dbReference type="NCBI Taxonomy" id="1850348"/>
    <lineage>
        <taxon>Bacteria</taxon>
        <taxon>Pseudomonadati</taxon>
        <taxon>Rhodothermota</taxon>
        <taxon>Rhodothermia</taxon>
        <taxon>Rhodothermales</taxon>
        <taxon>Salisaetaceae</taxon>
        <taxon>Longibacter</taxon>
    </lineage>
</organism>
<evidence type="ECO:0000256" key="2">
    <source>
        <dbReference type="ARBA" id="ARBA00022801"/>
    </source>
</evidence>
<dbReference type="Pfam" id="PF02230">
    <property type="entry name" value="Abhydrolase_2"/>
    <property type="match status" value="1"/>
</dbReference>
<dbReference type="RefSeq" id="WP_098077225.1">
    <property type="nucleotide sequence ID" value="NZ_PDEQ01000007.1"/>
</dbReference>
<evidence type="ECO:0000256" key="1">
    <source>
        <dbReference type="ARBA" id="ARBA00006499"/>
    </source>
</evidence>
<dbReference type="AlphaFoldDB" id="A0A2A8CVH5"/>
<dbReference type="SUPFAM" id="SSF53474">
    <property type="entry name" value="alpha/beta-Hydrolases"/>
    <property type="match status" value="1"/>
</dbReference>
<dbReference type="PANTHER" id="PTHR10655:SF17">
    <property type="entry name" value="LYSOPHOSPHOLIPASE-LIKE PROTEIN 1"/>
    <property type="match status" value="1"/>
</dbReference>
<comment type="similarity">
    <text evidence="1">Belongs to the AB hydrolase superfamily. AB hydrolase 2 family.</text>
</comment>
<gene>
    <name evidence="4" type="ORF">CRI94_13870</name>
</gene>
<name>A0A2A8CVH5_9BACT</name>
<keyword evidence="5" id="KW-1185">Reference proteome</keyword>
<dbReference type="InterPro" id="IPR029058">
    <property type="entry name" value="AB_hydrolase_fold"/>
</dbReference>
<dbReference type="GO" id="GO:0016787">
    <property type="term" value="F:hydrolase activity"/>
    <property type="evidence" value="ECO:0007669"/>
    <property type="project" value="UniProtKB-KW"/>
</dbReference>
<comment type="caution">
    <text evidence="4">The sequence shown here is derived from an EMBL/GenBank/DDBJ whole genome shotgun (WGS) entry which is preliminary data.</text>
</comment>
<dbReference type="Gene3D" id="3.40.50.1820">
    <property type="entry name" value="alpha/beta hydrolase"/>
    <property type="match status" value="1"/>
</dbReference>
<dbReference type="PANTHER" id="PTHR10655">
    <property type="entry name" value="LYSOPHOSPHOLIPASE-RELATED"/>
    <property type="match status" value="1"/>
</dbReference>
<sequence length="218" mass="23306">MPDSPNPHADQPVYTTGTALEDASAAMILIHGRGATAQSILRLAGDVAPEGVACLAPQAFHRTWYPQSFLAPIEQNEPYLTSALNAVDSLVTAIEDGGIPRTRLVLLGFSQGACLACEYAARHPQRYGGVVGLSGGLIGPEDEPLSYEGNLDRTPVFLGCSDQDPHIPLERMQDTAEVMRDMGANVDKRIYPGMGHTTNDDELRAVRDLLVGLVSEPA</sequence>
<keyword evidence="2" id="KW-0378">Hydrolase</keyword>
<dbReference type="OrthoDB" id="9801763at2"/>
<feature type="domain" description="Phospholipase/carboxylesterase/thioesterase" evidence="3">
    <location>
        <begin position="22"/>
        <end position="209"/>
    </location>
</feature>
<reference evidence="4 5" key="1">
    <citation type="submission" date="2017-10" db="EMBL/GenBank/DDBJ databases">
        <title>Draft genome of Longibacter Salinarum.</title>
        <authorList>
            <person name="Goh K.M."/>
            <person name="Shamsir M.S."/>
            <person name="Lim S.W."/>
        </authorList>
    </citation>
    <scope>NUCLEOTIDE SEQUENCE [LARGE SCALE GENOMIC DNA]</scope>
    <source>
        <strain evidence="4 5">KCTC 52045</strain>
    </source>
</reference>
<dbReference type="InterPro" id="IPR050565">
    <property type="entry name" value="LYPA1-2/EST-like"/>
</dbReference>
<evidence type="ECO:0000259" key="3">
    <source>
        <dbReference type="Pfam" id="PF02230"/>
    </source>
</evidence>